<comment type="caution">
    <text evidence="1">The sequence shown here is derived from an EMBL/GenBank/DDBJ whole genome shotgun (WGS) entry which is preliminary data.</text>
</comment>
<reference evidence="1" key="1">
    <citation type="journal article" date="2023" name="G3 (Bethesda)">
        <title>A reference genome for the long-term kleptoplast-retaining sea slug Elysia crispata morphotype clarki.</title>
        <authorList>
            <person name="Eastman K.E."/>
            <person name="Pendleton A.L."/>
            <person name="Shaikh M.A."/>
            <person name="Suttiyut T."/>
            <person name="Ogas R."/>
            <person name="Tomko P."/>
            <person name="Gavelis G."/>
            <person name="Widhalm J.R."/>
            <person name="Wisecaver J.H."/>
        </authorList>
    </citation>
    <scope>NUCLEOTIDE SEQUENCE</scope>
    <source>
        <strain evidence="1">ECLA1</strain>
    </source>
</reference>
<name>A0AAE1B6U7_9GAST</name>
<proteinExistence type="predicted"/>
<sequence>MRAAPHRFCLVINVSQVEARKLERRMSVVTTSGVAIFMQIVVALKSMLTLVRTGKYCEVSATVSGHLSSARLTAGEVTWFELMALALGTSKSLVTDALQLSPGVLVWVLPSPGDHVC</sequence>
<evidence type="ECO:0000313" key="2">
    <source>
        <dbReference type="Proteomes" id="UP001283361"/>
    </source>
</evidence>
<accession>A0AAE1B6U7</accession>
<dbReference type="Proteomes" id="UP001283361">
    <property type="component" value="Unassembled WGS sequence"/>
</dbReference>
<keyword evidence="2" id="KW-1185">Reference proteome</keyword>
<gene>
    <name evidence="1" type="ORF">RRG08_013394</name>
</gene>
<dbReference type="EMBL" id="JAWDGP010000445">
    <property type="protein sequence ID" value="KAK3800553.1"/>
    <property type="molecule type" value="Genomic_DNA"/>
</dbReference>
<protein>
    <submittedName>
        <fullName evidence="1">Uncharacterized protein</fullName>
    </submittedName>
</protein>
<evidence type="ECO:0000313" key="1">
    <source>
        <dbReference type="EMBL" id="KAK3800553.1"/>
    </source>
</evidence>
<organism evidence="1 2">
    <name type="scientific">Elysia crispata</name>
    <name type="common">lettuce slug</name>
    <dbReference type="NCBI Taxonomy" id="231223"/>
    <lineage>
        <taxon>Eukaryota</taxon>
        <taxon>Metazoa</taxon>
        <taxon>Spiralia</taxon>
        <taxon>Lophotrochozoa</taxon>
        <taxon>Mollusca</taxon>
        <taxon>Gastropoda</taxon>
        <taxon>Heterobranchia</taxon>
        <taxon>Euthyneura</taxon>
        <taxon>Panpulmonata</taxon>
        <taxon>Sacoglossa</taxon>
        <taxon>Placobranchoidea</taxon>
        <taxon>Plakobranchidae</taxon>
        <taxon>Elysia</taxon>
    </lineage>
</organism>
<dbReference type="AlphaFoldDB" id="A0AAE1B6U7"/>